<name>A0A8J7K625_9GAMM</name>
<evidence type="ECO:0000256" key="1">
    <source>
        <dbReference type="SAM" id="SignalP"/>
    </source>
</evidence>
<dbReference type="RefSeq" id="WP_193951855.1">
    <property type="nucleotide sequence ID" value="NZ_JADEYS010000002.1"/>
</dbReference>
<evidence type="ECO:0008006" key="4">
    <source>
        <dbReference type="Google" id="ProtNLM"/>
    </source>
</evidence>
<reference evidence="2" key="1">
    <citation type="submission" date="2020-10" db="EMBL/GenBank/DDBJ databases">
        <title>Bacterium isolated from coastal waters sediment.</title>
        <authorList>
            <person name="Chen R.-J."/>
            <person name="Lu D.-C."/>
            <person name="Zhu K.-L."/>
            <person name="Du Z.-J."/>
        </authorList>
    </citation>
    <scope>NUCLEOTIDE SEQUENCE</scope>
    <source>
        <strain evidence="2">N1Y112</strain>
    </source>
</reference>
<dbReference type="SUPFAM" id="SSF53474">
    <property type="entry name" value="alpha/beta-Hydrolases"/>
    <property type="match status" value="1"/>
</dbReference>
<dbReference type="EMBL" id="JADEYS010000002">
    <property type="protein sequence ID" value="MBE9396311.1"/>
    <property type="molecule type" value="Genomic_DNA"/>
</dbReference>
<gene>
    <name evidence="2" type="ORF">IOQ59_03425</name>
</gene>
<feature type="chain" id="PRO_5035300661" description="Alpha/beta hydrolase" evidence="1">
    <location>
        <begin position="21"/>
        <end position="248"/>
    </location>
</feature>
<protein>
    <recommendedName>
        <fullName evidence="4">Alpha/beta hydrolase</fullName>
    </recommendedName>
</protein>
<keyword evidence="3" id="KW-1185">Reference proteome</keyword>
<dbReference type="Proteomes" id="UP000640333">
    <property type="component" value="Unassembled WGS sequence"/>
</dbReference>
<dbReference type="Gene3D" id="3.40.50.1820">
    <property type="entry name" value="alpha/beta hydrolase"/>
    <property type="match status" value="1"/>
</dbReference>
<evidence type="ECO:0000313" key="3">
    <source>
        <dbReference type="Proteomes" id="UP000640333"/>
    </source>
</evidence>
<organism evidence="2 3">
    <name type="scientific">Pontibacterium sinense</name>
    <dbReference type="NCBI Taxonomy" id="2781979"/>
    <lineage>
        <taxon>Bacteria</taxon>
        <taxon>Pseudomonadati</taxon>
        <taxon>Pseudomonadota</taxon>
        <taxon>Gammaproteobacteria</taxon>
        <taxon>Oceanospirillales</taxon>
        <taxon>Oceanospirillaceae</taxon>
        <taxon>Pontibacterium</taxon>
    </lineage>
</organism>
<dbReference type="InterPro" id="IPR029058">
    <property type="entry name" value="AB_hydrolase_fold"/>
</dbReference>
<evidence type="ECO:0000313" key="2">
    <source>
        <dbReference type="EMBL" id="MBE9396311.1"/>
    </source>
</evidence>
<dbReference type="AlphaFoldDB" id="A0A8J7K625"/>
<proteinExistence type="predicted"/>
<keyword evidence="1" id="KW-0732">Signal</keyword>
<feature type="signal peptide" evidence="1">
    <location>
        <begin position="1"/>
        <end position="20"/>
    </location>
</feature>
<accession>A0A8J7K625</accession>
<comment type="caution">
    <text evidence="2">The sequence shown here is derived from an EMBL/GenBank/DDBJ whole genome shotgun (WGS) entry which is preliminary data.</text>
</comment>
<sequence length="248" mass="27971">MMRPFITLMLLLLLSSQSYGQQIVIDDSAQIDDTEIPFLLYPSKSPKKTIIWFEPHYGEFSSQPVATALAQHGITVYQPNWFETFFLPRSYSSPAEMDGKLISAFIHYVKQKEAGPVYLIGAGRGTVAALNGIAVDSSYINGLIALNPSIYLRQPQPMQPVEFVPAAAECSTPVVILQPNQSTRIWWMDEVENTLRISGATVHSRLIPDVRDGFWQRPDLTESEISRKRRFHLDIMAAIDILETLDEK</sequence>